<keyword evidence="2" id="KW-0812">Transmembrane</keyword>
<dbReference type="EMBL" id="JAKWBI020000004">
    <property type="protein sequence ID" value="KAJ2907102.1"/>
    <property type="molecule type" value="Genomic_DNA"/>
</dbReference>
<reference evidence="3" key="1">
    <citation type="submission" date="2022-07" db="EMBL/GenBank/DDBJ databases">
        <title>Draft genome sequence of Zalerion maritima ATCC 34329, a (micro)plastics degrading marine fungus.</title>
        <authorList>
            <person name="Paco A."/>
            <person name="Goncalves M.F.M."/>
            <person name="Rocha-Santos T.A.P."/>
            <person name="Alves A."/>
        </authorList>
    </citation>
    <scope>NUCLEOTIDE SEQUENCE</scope>
    <source>
        <strain evidence="3">ATCC 34329</strain>
    </source>
</reference>
<evidence type="ECO:0000256" key="2">
    <source>
        <dbReference type="SAM" id="Phobius"/>
    </source>
</evidence>
<feature type="transmembrane region" description="Helical" evidence="2">
    <location>
        <begin position="40"/>
        <end position="59"/>
    </location>
</feature>
<accession>A0AAD5RYI3</accession>
<protein>
    <submittedName>
        <fullName evidence="3">Uncharacterized protein</fullName>
    </submittedName>
</protein>
<keyword evidence="4" id="KW-1185">Reference proteome</keyword>
<dbReference type="Proteomes" id="UP001201980">
    <property type="component" value="Unassembled WGS sequence"/>
</dbReference>
<comment type="caution">
    <text evidence="3">The sequence shown here is derived from an EMBL/GenBank/DDBJ whole genome shotgun (WGS) entry which is preliminary data.</text>
</comment>
<dbReference type="AlphaFoldDB" id="A0AAD5RYI3"/>
<evidence type="ECO:0000313" key="3">
    <source>
        <dbReference type="EMBL" id="KAJ2907102.1"/>
    </source>
</evidence>
<name>A0AAD5RYI3_9PEZI</name>
<feature type="region of interest" description="Disordered" evidence="1">
    <location>
        <begin position="480"/>
        <end position="503"/>
    </location>
</feature>
<organism evidence="3 4">
    <name type="scientific">Zalerion maritima</name>
    <dbReference type="NCBI Taxonomy" id="339359"/>
    <lineage>
        <taxon>Eukaryota</taxon>
        <taxon>Fungi</taxon>
        <taxon>Dikarya</taxon>
        <taxon>Ascomycota</taxon>
        <taxon>Pezizomycotina</taxon>
        <taxon>Sordariomycetes</taxon>
        <taxon>Lulworthiomycetidae</taxon>
        <taxon>Lulworthiales</taxon>
        <taxon>Lulworthiaceae</taxon>
        <taxon>Zalerion</taxon>
    </lineage>
</organism>
<proteinExistence type="predicted"/>
<keyword evidence="2" id="KW-0472">Membrane</keyword>
<keyword evidence="2" id="KW-1133">Transmembrane helix</keyword>
<evidence type="ECO:0000256" key="1">
    <source>
        <dbReference type="SAM" id="MobiDB-lite"/>
    </source>
</evidence>
<sequence length="503" mass="56038">MTAIAAADSPAEGSRWPDWLGFKTIVFFFSTKAVRSGPKYMIQIAIVLIVGFVLTRLLLPYRLAEGLDYNQVVDWVTGDQAAPVEDGGLRIVVFGEPDIATPPRLTGSKHEDIGPSWTERVCEELECSEHLSFVPTSDGPVQSLASNSLYETTLGNLLSRTRHNPEPGMNYTWMKELYPPPNRFPDLKAQVDAFLSMEKPALPPRETLYIFSFGMWDVWHVAGLPLEDGYAALADFTRHIFHQIEELYEESTNRESIAFSAGQPNKTTTEPDTFRVIVPRLFDPSMIPGWKFRSTPPAPHSNSEHLKNSAYLTMRWNWEMNNQIQNWIHKSEKDLKMRVENNKVSANADIPASETTAETINGAATPAPQTIPPIRDVIVPDVASYLVNSMIDSQMKYSGLVDHTPGSKLGQLPSRESFADGSSACMSFREAVSEKYKMDGSGAACNKHLYLSEFSVTQRAIREIGIDAADMVTGDESIRSLTAKGKKAHKTPSWKTKSAKKFD</sequence>
<evidence type="ECO:0000313" key="4">
    <source>
        <dbReference type="Proteomes" id="UP001201980"/>
    </source>
</evidence>
<gene>
    <name evidence="3" type="ORF">MKZ38_007617</name>
</gene>